<protein>
    <submittedName>
        <fullName evidence="3">DUF1829 domain-containing protein</fullName>
    </submittedName>
</protein>
<comment type="caution">
    <text evidence="3">The sequence shown here is derived from an EMBL/GenBank/DDBJ whole genome shotgun (WGS) entry which is preliminary data.</text>
</comment>
<evidence type="ECO:0000313" key="3">
    <source>
        <dbReference type="EMBL" id="NCU16830.1"/>
    </source>
</evidence>
<evidence type="ECO:0000313" key="4">
    <source>
        <dbReference type="Proteomes" id="UP000743899"/>
    </source>
</evidence>
<gene>
    <name evidence="3" type="ORF">GW534_03455</name>
</gene>
<dbReference type="InterPro" id="IPR014960">
    <property type="entry name" value="DUF1828"/>
</dbReference>
<dbReference type="InterPro" id="IPR014961">
    <property type="entry name" value="DUF1829"/>
</dbReference>
<accession>A0ABX0A3J0</accession>
<dbReference type="Pfam" id="PF08861">
    <property type="entry name" value="DUF1828"/>
    <property type="match status" value="1"/>
</dbReference>
<name>A0ABX0A3J0_9BACI</name>
<evidence type="ECO:0000259" key="2">
    <source>
        <dbReference type="Pfam" id="PF08862"/>
    </source>
</evidence>
<organism evidence="3 4">
    <name type="scientific">Pallidibacillus pasinlerensis</name>
    <dbReference type="NCBI Taxonomy" id="2703818"/>
    <lineage>
        <taxon>Bacteria</taxon>
        <taxon>Bacillati</taxon>
        <taxon>Bacillota</taxon>
        <taxon>Bacilli</taxon>
        <taxon>Bacillales</taxon>
        <taxon>Bacillaceae</taxon>
        <taxon>Pallidibacillus</taxon>
    </lineage>
</organism>
<feature type="domain" description="DUF1829" evidence="2">
    <location>
        <begin position="160"/>
        <end position="245"/>
    </location>
</feature>
<feature type="domain" description="DUF1828" evidence="1">
    <location>
        <begin position="30"/>
        <end position="122"/>
    </location>
</feature>
<proteinExistence type="predicted"/>
<dbReference type="Pfam" id="PF08862">
    <property type="entry name" value="DUF1829"/>
    <property type="match status" value="1"/>
</dbReference>
<evidence type="ECO:0000259" key="1">
    <source>
        <dbReference type="Pfam" id="PF08861"/>
    </source>
</evidence>
<sequence>MIDQLRKLYNDWNQQTIQFEKFDSFIEITTPFVDMHHDFIQLFLTKEEDFYIITDDGHIINELDMLGIDIHNTQKRKEFINMSLKIFGVKLNKNTNELYVTFQNINEYPEWQNRLIQCLLRISDMLMTSRNNVVSIFTEEISSFFLDHNILFNEGPSFIGVSGKSQRFDFSLPRSRTRNEKLIKAINSPSSESYREALFSWLDIKSTRINSDFLVIANDNNKPLTDGFLEPFINYEVEVLRWSDRNKWVDNLRIS</sequence>
<reference evidence="3 4" key="1">
    <citation type="submission" date="2020-01" db="EMBL/GenBank/DDBJ databases">
        <title>A novel Bacillus sp. from Pasinler.</title>
        <authorList>
            <person name="Adiguzel A."/>
            <person name="Ay H."/>
            <person name="Baltaci M.O."/>
        </authorList>
    </citation>
    <scope>NUCLEOTIDE SEQUENCE [LARGE SCALE GENOMIC DNA]</scope>
    <source>
        <strain evidence="3 4">P1</strain>
    </source>
</reference>
<dbReference type="Proteomes" id="UP000743899">
    <property type="component" value="Unassembled WGS sequence"/>
</dbReference>
<dbReference type="RefSeq" id="WP_161919664.1">
    <property type="nucleotide sequence ID" value="NZ_JAACYS010000009.1"/>
</dbReference>
<dbReference type="EMBL" id="JAACYS010000009">
    <property type="protein sequence ID" value="NCU16830.1"/>
    <property type="molecule type" value="Genomic_DNA"/>
</dbReference>
<keyword evidence="4" id="KW-1185">Reference proteome</keyword>